<feature type="non-terminal residue" evidence="2">
    <location>
        <position position="68"/>
    </location>
</feature>
<evidence type="ECO:0000313" key="2">
    <source>
        <dbReference type="EMBL" id="CAI9100011.1"/>
    </source>
</evidence>
<dbReference type="Proteomes" id="UP001161247">
    <property type="component" value="Chromosome 3"/>
</dbReference>
<gene>
    <name evidence="2" type="ORF">OLC1_LOCUS9933</name>
</gene>
<name>A0AAV1CXU8_OLDCO</name>
<feature type="compositionally biased region" description="Acidic residues" evidence="1">
    <location>
        <begin position="42"/>
        <end position="62"/>
    </location>
</feature>
<protein>
    <submittedName>
        <fullName evidence="2">OLC1v1036928C1</fullName>
    </submittedName>
</protein>
<evidence type="ECO:0000256" key="1">
    <source>
        <dbReference type="SAM" id="MobiDB-lite"/>
    </source>
</evidence>
<proteinExistence type="predicted"/>
<organism evidence="2 3">
    <name type="scientific">Oldenlandia corymbosa var. corymbosa</name>
    <dbReference type="NCBI Taxonomy" id="529605"/>
    <lineage>
        <taxon>Eukaryota</taxon>
        <taxon>Viridiplantae</taxon>
        <taxon>Streptophyta</taxon>
        <taxon>Embryophyta</taxon>
        <taxon>Tracheophyta</taxon>
        <taxon>Spermatophyta</taxon>
        <taxon>Magnoliopsida</taxon>
        <taxon>eudicotyledons</taxon>
        <taxon>Gunneridae</taxon>
        <taxon>Pentapetalae</taxon>
        <taxon>asterids</taxon>
        <taxon>lamiids</taxon>
        <taxon>Gentianales</taxon>
        <taxon>Rubiaceae</taxon>
        <taxon>Rubioideae</taxon>
        <taxon>Spermacoceae</taxon>
        <taxon>Hedyotis-Oldenlandia complex</taxon>
        <taxon>Oldenlandia</taxon>
    </lineage>
</organism>
<dbReference type="EMBL" id="OX459120">
    <property type="protein sequence ID" value="CAI9100011.1"/>
    <property type="molecule type" value="Genomic_DNA"/>
</dbReference>
<feature type="region of interest" description="Disordered" evidence="1">
    <location>
        <begin position="26"/>
        <end position="68"/>
    </location>
</feature>
<keyword evidence="3" id="KW-1185">Reference proteome</keyword>
<evidence type="ECO:0000313" key="3">
    <source>
        <dbReference type="Proteomes" id="UP001161247"/>
    </source>
</evidence>
<dbReference type="AlphaFoldDB" id="A0AAV1CXU8"/>
<reference evidence="2" key="1">
    <citation type="submission" date="2023-03" db="EMBL/GenBank/DDBJ databases">
        <authorList>
            <person name="Julca I."/>
        </authorList>
    </citation>
    <scope>NUCLEOTIDE SEQUENCE</scope>
</reference>
<sequence>MMIYEYNGNLQVFERRQRDEEIGVILQSGQHHHQPLLLPPDLDPELEVENDEDKAEDQDDVLFGERLG</sequence>
<accession>A0AAV1CXU8</accession>